<keyword evidence="1" id="KW-0472">Membrane</keyword>
<evidence type="ECO:0000256" key="1">
    <source>
        <dbReference type="SAM" id="Phobius"/>
    </source>
</evidence>
<keyword evidence="1" id="KW-1133">Transmembrane helix</keyword>
<gene>
    <name evidence="3" type="ordered locus">Tfu_2584</name>
</gene>
<feature type="transmembrane region" description="Helical" evidence="1">
    <location>
        <begin position="68"/>
        <end position="93"/>
    </location>
</feature>
<dbReference type="eggNOG" id="COG1983">
    <property type="taxonomic scope" value="Bacteria"/>
</dbReference>
<evidence type="ECO:0000313" key="3">
    <source>
        <dbReference type="EMBL" id="AAZ56617.1"/>
    </source>
</evidence>
<evidence type="ECO:0000259" key="2">
    <source>
        <dbReference type="Pfam" id="PF04024"/>
    </source>
</evidence>
<dbReference type="Pfam" id="PF04024">
    <property type="entry name" value="PspC"/>
    <property type="match status" value="1"/>
</dbReference>
<name>Q47LQ5_THEFY</name>
<feature type="transmembrane region" description="Helical" evidence="1">
    <location>
        <begin position="138"/>
        <end position="156"/>
    </location>
</feature>
<feature type="transmembrane region" description="Helical" evidence="1">
    <location>
        <begin position="257"/>
        <end position="279"/>
    </location>
</feature>
<dbReference type="STRING" id="269800.Tfu_2584"/>
<feature type="transmembrane region" description="Helical" evidence="1">
    <location>
        <begin position="291"/>
        <end position="310"/>
    </location>
</feature>
<dbReference type="EMBL" id="CP000088">
    <property type="protein sequence ID" value="AAZ56617.1"/>
    <property type="molecule type" value="Genomic_DNA"/>
</dbReference>
<sequence>MGSGNTTGEHGAMVDGEQNSAARAAEPAAAETSAPTSAAERALCRDDVAAVLTGVAAGLGRYTRIDPVVWRTAFAVTALGGGTGVWLYAFAWLLMRDARGGPAMAEQLFSRRLTGDAVLALLGCGLAVGTAFTLFGGFSWTTLVLAVPLVLGCLVAHNRGVDLAHTLRQLPEWLKKQDPPPSVAAPSPAPAYYHPGQSWTAASDGPVDLAVLARQATEPEAGQKTTARHEAAAGIAELRPQERNGACSSSRRGGVGLFALVVWGALALTGVMFVFGGVSVDALLGPQTAPLYLGGIVTLCGAVLILGAWVGNPRGIVPVATLATVLAVGATATDVTEARFGSVTWRPTAVAEIREPFELTAGQARLDLTRLPVEPGQEVTVRARVGLGSVEVIVPDTVRTVVRGQAGIGWVTLGDQMFEAGLRVDVHEVVPPRSGPGSNEGEDAAAEVPTLNLIVDSCAGNLEVSHVTA</sequence>
<keyword evidence="1" id="KW-0812">Transmembrane</keyword>
<dbReference type="OrthoDB" id="3535301at2"/>
<dbReference type="HOGENOM" id="CLU_030489_2_0_11"/>
<organism evidence="3">
    <name type="scientific">Thermobifida fusca (strain YX)</name>
    <dbReference type="NCBI Taxonomy" id="269800"/>
    <lineage>
        <taxon>Bacteria</taxon>
        <taxon>Bacillati</taxon>
        <taxon>Actinomycetota</taxon>
        <taxon>Actinomycetes</taxon>
        <taxon>Streptosporangiales</taxon>
        <taxon>Nocardiopsidaceae</taxon>
        <taxon>Thermobifida</taxon>
    </lineage>
</organism>
<feature type="transmembrane region" description="Helical" evidence="1">
    <location>
        <begin position="113"/>
        <end position="132"/>
    </location>
</feature>
<accession>Q47LQ5</accession>
<reference evidence="3" key="1">
    <citation type="submission" date="2005-07" db="EMBL/GenBank/DDBJ databases">
        <title>Complete sequence of Thermobifida fusca YX.</title>
        <authorList>
            <consortium name="US DOE Joint Genome Institute"/>
            <person name="Copeland A."/>
            <person name="Lucas S."/>
            <person name="Lapidus A."/>
            <person name="Barry K."/>
            <person name="Detter J.C."/>
            <person name="Glavina T."/>
            <person name="Hammon N."/>
            <person name="Israni S."/>
            <person name="Pitluck S."/>
            <person name="Di Bartolo G."/>
            <person name="Chain P."/>
            <person name="Schmutz J."/>
            <person name="Larimer F."/>
            <person name="Land M."/>
            <person name="Lykidis A."/>
            <person name="Richardson P."/>
        </authorList>
    </citation>
    <scope>NUCLEOTIDE SEQUENCE</scope>
    <source>
        <strain evidence="3">YX</strain>
    </source>
</reference>
<dbReference type="AlphaFoldDB" id="Q47LQ5"/>
<feature type="domain" description="Phage shock protein PspC N-terminal" evidence="2">
    <location>
        <begin position="42"/>
        <end position="97"/>
    </location>
</feature>
<dbReference type="RefSeq" id="WP_011293007.1">
    <property type="nucleotide sequence ID" value="NC_007333.1"/>
</dbReference>
<protein>
    <recommendedName>
        <fullName evidence="2">Phage shock protein PspC N-terminal domain-containing protein</fullName>
    </recommendedName>
</protein>
<dbReference type="KEGG" id="tfu:Tfu_2584"/>
<proteinExistence type="predicted"/>
<dbReference type="InterPro" id="IPR007168">
    <property type="entry name" value="Phageshock_PspC_N"/>
</dbReference>